<dbReference type="RefSeq" id="WP_248008523.1">
    <property type="nucleotide sequence ID" value="NZ_JAJHVV010000005.1"/>
</dbReference>
<keyword evidence="5 7" id="KW-0450">Lipoyl</keyword>
<dbReference type="PANTHER" id="PTHR43178">
    <property type="entry name" value="DIHYDROLIPOAMIDE ACETYLTRANSFERASE COMPONENT OF PYRUVATE DEHYDROGENASE COMPLEX"/>
    <property type="match status" value="1"/>
</dbReference>
<evidence type="ECO:0000256" key="3">
    <source>
        <dbReference type="ARBA" id="ARBA00011484"/>
    </source>
</evidence>
<dbReference type="Gene3D" id="4.10.320.10">
    <property type="entry name" value="E3-binding domain"/>
    <property type="match status" value="1"/>
</dbReference>
<evidence type="ECO:0000256" key="2">
    <source>
        <dbReference type="ARBA" id="ARBA00007317"/>
    </source>
</evidence>
<organism evidence="10 11">
    <name type="scientific">Vibrio amylolyticus</name>
    <dbReference type="NCBI Taxonomy" id="2847292"/>
    <lineage>
        <taxon>Bacteria</taxon>
        <taxon>Pseudomonadati</taxon>
        <taxon>Pseudomonadota</taxon>
        <taxon>Gammaproteobacteria</taxon>
        <taxon>Vibrionales</taxon>
        <taxon>Vibrionaceae</taxon>
        <taxon>Vibrio</taxon>
    </lineage>
</organism>
<dbReference type="InterPro" id="IPR050743">
    <property type="entry name" value="2-oxoacid_DH_E2_comp"/>
</dbReference>
<reference evidence="10" key="1">
    <citation type="submission" date="2021-11" db="EMBL/GenBank/DDBJ databases">
        <title>Vibrio ZSDE26 sp. nov. and Vibrio ZSDZ34 sp. nov., isolated from coastal seawater in Qingdao.</title>
        <authorList>
            <person name="Zhang P."/>
        </authorList>
    </citation>
    <scope>NUCLEOTIDE SEQUENCE</scope>
    <source>
        <strain evidence="10">ZSDE26</strain>
    </source>
</reference>
<dbReference type="GO" id="GO:0016407">
    <property type="term" value="F:acetyltransferase activity"/>
    <property type="evidence" value="ECO:0007669"/>
    <property type="project" value="TreeGrafter"/>
</dbReference>
<dbReference type="SUPFAM" id="SSF47005">
    <property type="entry name" value="Peripheral subunit-binding domain of 2-oxo acid dehydrogenase complex"/>
    <property type="match status" value="1"/>
</dbReference>
<dbReference type="Gene3D" id="3.30.559.10">
    <property type="entry name" value="Chloramphenicol acetyltransferase-like domain"/>
    <property type="match status" value="1"/>
</dbReference>
<dbReference type="Pfam" id="PF02817">
    <property type="entry name" value="E3_binding"/>
    <property type="match status" value="1"/>
</dbReference>
<dbReference type="AlphaFoldDB" id="A0A9X2BHV8"/>
<dbReference type="GO" id="GO:0031405">
    <property type="term" value="F:lipoic acid binding"/>
    <property type="evidence" value="ECO:0007669"/>
    <property type="project" value="TreeGrafter"/>
</dbReference>
<dbReference type="EC" id="2.3.1.-" evidence="7"/>
<accession>A0A9X2BHV8</accession>
<dbReference type="Gene3D" id="2.40.50.100">
    <property type="match status" value="1"/>
</dbReference>
<feature type="domain" description="Lipoyl-binding" evidence="8">
    <location>
        <begin position="1"/>
        <end position="76"/>
    </location>
</feature>
<evidence type="ECO:0000256" key="7">
    <source>
        <dbReference type="RuleBase" id="RU003423"/>
    </source>
</evidence>
<dbReference type="InterPro" id="IPR036625">
    <property type="entry name" value="E3-bd_dom_sf"/>
</dbReference>
<proteinExistence type="inferred from homology"/>
<dbReference type="Pfam" id="PF00198">
    <property type="entry name" value="2-oxoacid_dh"/>
    <property type="match status" value="1"/>
</dbReference>
<dbReference type="SUPFAM" id="SSF51230">
    <property type="entry name" value="Single hybrid motif"/>
    <property type="match status" value="1"/>
</dbReference>
<evidence type="ECO:0000259" key="8">
    <source>
        <dbReference type="PROSITE" id="PS50968"/>
    </source>
</evidence>
<evidence type="ECO:0000259" key="9">
    <source>
        <dbReference type="PROSITE" id="PS51826"/>
    </source>
</evidence>
<feature type="domain" description="Peripheral subunit-binding (PSBD)" evidence="9">
    <location>
        <begin position="132"/>
        <end position="169"/>
    </location>
</feature>
<evidence type="ECO:0000256" key="6">
    <source>
        <dbReference type="ARBA" id="ARBA00023315"/>
    </source>
</evidence>
<keyword evidence="4 7" id="KW-0808">Transferase</keyword>
<keyword evidence="6 7" id="KW-0012">Acyltransferase</keyword>
<dbReference type="PANTHER" id="PTHR43178:SF12">
    <property type="entry name" value="DIHYDROLIPOAMIDE ACETYLTRANSFERASE COMPONENT OF PYRUVATE DEHYDROGENASE COMPLEX"/>
    <property type="match status" value="1"/>
</dbReference>
<dbReference type="SUPFAM" id="SSF52777">
    <property type="entry name" value="CoA-dependent acyltransferases"/>
    <property type="match status" value="1"/>
</dbReference>
<dbReference type="InterPro" id="IPR023213">
    <property type="entry name" value="CAT-like_dom_sf"/>
</dbReference>
<evidence type="ECO:0000256" key="5">
    <source>
        <dbReference type="ARBA" id="ARBA00022823"/>
    </source>
</evidence>
<dbReference type="PROSITE" id="PS00189">
    <property type="entry name" value="LIPOYL"/>
    <property type="match status" value="1"/>
</dbReference>
<name>A0A9X2BHV8_9VIBR</name>
<dbReference type="CDD" id="cd06849">
    <property type="entry name" value="lipoyl_domain"/>
    <property type="match status" value="1"/>
</dbReference>
<evidence type="ECO:0000256" key="1">
    <source>
        <dbReference type="ARBA" id="ARBA00001938"/>
    </source>
</evidence>
<dbReference type="GO" id="GO:0005737">
    <property type="term" value="C:cytoplasm"/>
    <property type="evidence" value="ECO:0007669"/>
    <property type="project" value="TreeGrafter"/>
</dbReference>
<dbReference type="PROSITE" id="PS50968">
    <property type="entry name" value="BIOTINYL_LIPOYL"/>
    <property type="match status" value="1"/>
</dbReference>
<dbReference type="InterPro" id="IPR003016">
    <property type="entry name" value="2-oxoA_DH_lipoyl-BS"/>
</dbReference>
<comment type="cofactor">
    <cofactor evidence="1 7">
        <name>(R)-lipoate</name>
        <dbReference type="ChEBI" id="CHEBI:83088"/>
    </cofactor>
</comment>
<dbReference type="Proteomes" id="UP001139559">
    <property type="component" value="Unassembled WGS sequence"/>
</dbReference>
<comment type="caution">
    <text evidence="10">The sequence shown here is derived from an EMBL/GenBank/DDBJ whole genome shotgun (WGS) entry which is preliminary data.</text>
</comment>
<keyword evidence="11" id="KW-1185">Reference proteome</keyword>
<dbReference type="EMBL" id="JAJHVV010000005">
    <property type="protein sequence ID" value="MCK6263435.1"/>
    <property type="molecule type" value="Genomic_DNA"/>
</dbReference>
<dbReference type="Pfam" id="PF00364">
    <property type="entry name" value="Biotin_lipoyl"/>
    <property type="match status" value="1"/>
</dbReference>
<dbReference type="InterPro" id="IPR004167">
    <property type="entry name" value="PSBD"/>
</dbReference>
<dbReference type="PROSITE" id="PS51826">
    <property type="entry name" value="PSBD"/>
    <property type="match status" value="1"/>
</dbReference>
<dbReference type="InterPro" id="IPR000089">
    <property type="entry name" value="Biotin_lipoyl"/>
</dbReference>
<gene>
    <name evidence="10" type="ORF">KP803_09100</name>
</gene>
<protein>
    <recommendedName>
        <fullName evidence="7">Dihydrolipoamide acetyltransferase component of pyruvate dehydrogenase complex</fullName>
        <ecNumber evidence="7">2.3.1.-</ecNumber>
    </recommendedName>
</protein>
<evidence type="ECO:0000313" key="11">
    <source>
        <dbReference type="Proteomes" id="UP001139559"/>
    </source>
</evidence>
<comment type="similarity">
    <text evidence="2 7">Belongs to the 2-oxoacid dehydrogenase family.</text>
</comment>
<evidence type="ECO:0000256" key="4">
    <source>
        <dbReference type="ARBA" id="ARBA00022679"/>
    </source>
</evidence>
<evidence type="ECO:0000313" key="10">
    <source>
        <dbReference type="EMBL" id="MCK6263435.1"/>
    </source>
</evidence>
<dbReference type="InterPro" id="IPR011053">
    <property type="entry name" value="Single_hybrid_motif"/>
</dbReference>
<sequence>MKSFTLPDLGEGLAESEIVQWHVSVGDKVELDQVILTVETAKAVVEVPAPYSGKIVSRHGDEGDVINIGSLLVEIEEVGVNASSKVEDKKKSVANKDAATVVGNVSHQNHQVDVDDFWIGGEHIDKSQKTITAMPSARLLAQRLGVDLEKISGTGHNGVIVDADIYNECDKQLPGTEVLKGARRTMVNTMAESHQSVANVTITEEAVLAQWSAKEDISIRLIQAVIYACQKEPALNAWFDAETMTRCLHSTVNIGIAVDSSHGLYVPVLRHADDYNPKGIRQWLDTTVKGIRERKIGREQLQHGTITLSNFGAIAGIYATPVVSPPQVAIVGAGRIIDKVILDKNKAVSVKSMPISMTFDHRACTGGEAARFIKAFVAHLERSAS</sequence>
<dbReference type="InterPro" id="IPR001078">
    <property type="entry name" value="2-oxoacid_DH_actylTfrase"/>
</dbReference>
<comment type="subunit">
    <text evidence="3">Forms a 24-polypeptide structural core with octahedral symmetry.</text>
</comment>